<reference evidence="1" key="1">
    <citation type="journal article" date="2014" name="Front. Microbiol.">
        <title>High frequency of phylogenetically diverse reductive dehalogenase-homologous genes in deep subseafloor sedimentary metagenomes.</title>
        <authorList>
            <person name="Kawai M."/>
            <person name="Futagami T."/>
            <person name="Toyoda A."/>
            <person name="Takaki Y."/>
            <person name="Nishi S."/>
            <person name="Hori S."/>
            <person name="Arai W."/>
            <person name="Tsubouchi T."/>
            <person name="Morono Y."/>
            <person name="Uchiyama I."/>
            <person name="Ito T."/>
            <person name="Fujiyama A."/>
            <person name="Inagaki F."/>
            <person name="Takami H."/>
        </authorList>
    </citation>
    <scope>NUCLEOTIDE SEQUENCE</scope>
    <source>
        <strain evidence="1">Expedition CK06-06</strain>
    </source>
</reference>
<proteinExistence type="predicted"/>
<sequence>MPRRLRSGKGIDVSIPIAEGQVLTAVRGSDAGNVAIVFDRYDGGDIRADMPNGSNAKEYVFMQYMDAVTGISGDGSA</sequence>
<accession>X1KBP2</accession>
<evidence type="ECO:0000313" key="1">
    <source>
        <dbReference type="EMBL" id="GAH79478.1"/>
    </source>
</evidence>
<protein>
    <submittedName>
        <fullName evidence="1">Uncharacterized protein</fullName>
    </submittedName>
</protein>
<organism evidence="1">
    <name type="scientific">marine sediment metagenome</name>
    <dbReference type="NCBI Taxonomy" id="412755"/>
    <lineage>
        <taxon>unclassified sequences</taxon>
        <taxon>metagenomes</taxon>
        <taxon>ecological metagenomes</taxon>
    </lineage>
</organism>
<dbReference type="EMBL" id="BARU01040610">
    <property type="protein sequence ID" value="GAH79478.1"/>
    <property type="molecule type" value="Genomic_DNA"/>
</dbReference>
<dbReference type="AlphaFoldDB" id="X1KBP2"/>
<gene>
    <name evidence="1" type="ORF">S03H2_62758</name>
</gene>
<feature type="non-terminal residue" evidence="1">
    <location>
        <position position="77"/>
    </location>
</feature>
<name>X1KBP2_9ZZZZ</name>
<comment type="caution">
    <text evidence="1">The sequence shown here is derived from an EMBL/GenBank/DDBJ whole genome shotgun (WGS) entry which is preliminary data.</text>
</comment>